<evidence type="ECO:0000256" key="9">
    <source>
        <dbReference type="ARBA" id="ARBA00023170"/>
    </source>
</evidence>
<sequence length="338" mass="37723">MGLFNKIKNIFKTENIEENVSDIPEKVENKKKSVEVYEKGLTKSREGFVSRLASLTNKYKKATDEYFDELEEILIMADIGVNTVTNFIEKLRDRVKNEKIESTEDLKEIIIDELFIIYVNEDVLVNKINFQENGPTVVLFVGVNGVGKTTTIGKLAQKFKNEGKKVLLIAADTFRAGAVLQLEDWSKKTNTSFYGKSQGSDPASVVYDGLVKAKEENYDVVLIDTAGRLQNKVNLMKELEKINRVIGQLIPEAPHETLLVIDATTGQNGISQAKSFKEITNITGIVLTKLDGTAKGGIVLAIKDEVNIPVKYIGLGEGENDLQSFDIEKYIYGLFKDL</sequence>
<keyword evidence="7" id="KW-0342">GTP-binding</keyword>
<dbReference type="PROSITE" id="PS00300">
    <property type="entry name" value="SRP54"/>
    <property type="match status" value="1"/>
</dbReference>
<comment type="subcellular location">
    <subcellularLocation>
        <location evidence="1">Cell membrane</location>
        <topology evidence="1">Peripheral membrane protein</topology>
        <orientation evidence="1">Cytoplasmic side</orientation>
    </subcellularLocation>
</comment>
<dbReference type="PANTHER" id="PTHR43134:SF1">
    <property type="entry name" value="SIGNAL RECOGNITION PARTICLE RECEPTOR SUBUNIT ALPHA"/>
    <property type="match status" value="1"/>
</dbReference>
<name>K1RU08_9ZZZZ</name>
<dbReference type="AlphaFoldDB" id="K1RU08"/>
<dbReference type="FunFam" id="1.20.120.140:FF:000002">
    <property type="entry name" value="Signal recognition particle receptor FtsY"/>
    <property type="match status" value="1"/>
</dbReference>
<organism evidence="11">
    <name type="scientific">human gut metagenome</name>
    <dbReference type="NCBI Taxonomy" id="408170"/>
    <lineage>
        <taxon>unclassified sequences</taxon>
        <taxon>metagenomes</taxon>
        <taxon>organismal metagenomes</taxon>
    </lineage>
</organism>
<evidence type="ECO:0000256" key="2">
    <source>
        <dbReference type="ARBA" id="ARBA00008531"/>
    </source>
</evidence>
<dbReference type="GO" id="GO:0005737">
    <property type="term" value="C:cytoplasm"/>
    <property type="evidence" value="ECO:0007669"/>
    <property type="project" value="UniProtKB-ARBA"/>
</dbReference>
<dbReference type="HAMAP" id="MF_00920">
    <property type="entry name" value="FtsY"/>
    <property type="match status" value="1"/>
</dbReference>
<evidence type="ECO:0000256" key="3">
    <source>
        <dbReference type="ARBA" id="ARBA00022475"/>
    </source>
</evidence>
<keyword evidence="9" id="KW-0675">Receptor</keyword>
<comment type="caution">
    <text evidence="11">The sequence shown here is derived from an EMBL/GenBank/DDBJ whole genome shotgun (WGS) entry which is preliminary data.</text>
</comment>
<keyword evidence="3" id="KW-1003">Cell membrane</keyword>
<dbReference type="InterPro" id="IPR004390">
    <property type="entry name" value="SR_rcpt_FtsY"/>
</dbReference>
<dbReference type="InterPro" id="IPR036225">
    <property type="entry name" value="SRP/SRP_N"/>
</dbReference>
<dbReference type="GO" id="GO:0005886">
    <property type="term" value="C:plasma membrane"/>
    <property type="evidence" value="ECO:0007669"/>
    <property type="project" value="UniProtKB-SubCell"/>
</dbReference>
<evidence type="ECO:0000256" key="1">
    <source>
        <dbReference type="ARBA" id="ARBA00004413"/>
    </source>
</evidence>
<dbReference type="Gene3D" id="3.40.50.300">
    <property type="entry name" value="P-loop containing nucleotide triphosphate hydrolases"/>
    <property type="match status" value="1"/>
</dbReference>
<dbReference type="InterPro" id="IPR013822">
    <property type="entry name" value="Signal_recog_particl_SRP54_hlx"/>
</dbReference>
<dbReference type="Pfam" id="PF02881">
    <property type="entry name" value="SRP54_N"/>
    <property type="match status" value="1"/>
</dbReference>
<dbReference type="CDD" id="cd17874">
    <property type="entry name" value="FtsY"/>
    <property type="match status" value="1"/>
</dbReference>
<proteinExistence type="inferred from homology"/>
<keyword evidence="8" id="KW-0472">Membrane</keyword>
<dbReference type="NCBIfam" id="TIGR00064">
    <property type="entry name" value="ftsY"/>
    <property type="match status" value="1"/>
</dbReference>
<dbReference type="PANTHER" id="PTHR43134">
    <property type="entry name" value="SIGNAL RECOGNITION PARTICLE RECEPTOR SUBUNIT ALPHA"/>
    <property type="match status" value="1"/>
</dbReference>
<protein>
    <submittedName>
        <fullName evidence="11">Signal recognition particle-docking protein FtsY</fullName>
    </submittedName>
</protein>
<dbReference type="GO" id="GO:0006614">
    <property type="term" value="P:SRP-dependent cotranslational protein targeting to membrane"/>
    <property type="evidence" value="ECO:0007669"/>
    <property type="project" value="InterPro"/>
</dbReference>
<evidence type="ECO:0000256" key="5">
    <source>
        <dbReference type="ARBA" id="ARBA00022741"/>
    </source>
</evidence>
<keyword evidence="4" id="KW-0963">Cytoplasm</keyword>
<dbReference type="GO" id="GO:0005047">
    <property type="term" value="F:signal recognition particle binding"/>
    <property type="evidence" value="ECO:0007669"/>
    <property type="project" value="TreeGrafter"/>
</dbReference>
<dbReference type="Gene3D" id="1.20.120.140">
    <property type="entry name" value="Signal recognition particle SRP54, nucleotide-binding domain"/>
    <property type="match status" value="1"/>
</dbReference>
<dbReference type="SMART" id="SM00962">
    <property type="entry name" value="SRP54"/>
    <property type="match status" value="1"/>
</dbReference>
<dbReference type="SMART" id="SM00382">
    <property type="entry name" value="AAA"/>
    <property type="match status" value="1"/>
</dbReference>
<keyword evidence="6" id="KW-0378">Hydrolase</keyword>
<dbReference type="InterPro" id="IPR000897">
    <property type="entry name" value="SRP54_GTPase_dom"/>
</dbReference>
<comment type="similarity">
    <text evidence="2">Belongs to the GTP-binding SRP family.</text>
</comment>
<dbReference type="GO" id="GO:0003924">
    <property type="term" value="F:GTPase activity"/>
    <property type="evidence" value="ECO:0007669"/>
    <property type="project" value="TreeGrafter"/>
</dbReference>
<dbReference type="InterPro" id="IPR003593">
    <property type="entry name" value="AAA+_ATPase"/>
</dbReference>
<keyword evidence="5" id="KW-0547">Nucleotide-binding</keyword>
<feature type="domain" description="SRP54-type proteins GTP-binding" evidence="10">
    <location>
        <begin position="309"/>
        <end position="322"/>
    </location>
</feature>
<dbReference type="Pfam" id="PF00448">
    <property type="entry name" value="SRP54"/>
    <property type="match status" value="1"/>
</dbReference>
<dbReference type="FunFam" id="3.40.50.300:FF:000053">
    <property type="entry name" value="Signal recognition particle receptor FtsY"/>
    <property type="match status" value="1"/>
</dbReference>
<evidence type="ECO:0000259" key="10">
    <source>
        <dbReference type="PROSITE" id="PS00300"/>
    </source>
</evidence>
<dbReference type="InterPro" id="IPR042101">
    <property type="entry name" value="SRP54_N_sf"/>
</dbReference>
<dbReference type="InterPro" id="IPR027417">
    <property type="entry name" value="P-loop_NTPase"/>
</dbReference>
<evidence type="ECO:0000313" key="11">
    <source>
        <dbReference type="EMBL" id="EKC44990.1"/>
    </source>
</evidence>
<dbReference type="GO" id="GO:0005525">
    <property type="term" value="F:GTP binding"/>
    <property type="evidence" value="ECO:0007669"/>
    <property type="project" value="UniProtKB-KW"/>
</dbReference>
<dbReference type="SUPFAM" id="SSF47364">
    <property type="entry name" value="Domain of the SRP/SRP receptor G-proteins"/>
    <property type="match status" value="1"/>
</dbReference>
<evidence type="ECO:0000256" key="7">
    <source>
        <dbReference type="ARBA" id="ARBA00023134"/>
    </source>
</evidence>
<evidence type="ECO:0000256" key="4">
    <source>
        <dbReference type="ARBA" id="ARBA00022490"/>
    </source>
</evidence>
<dbReference type="SMART" id="SM00963">
    <property type="entry name" value="SRP54_N"/>
    <property type="match status" value="1"/>
</dbReference>
<reference evidence="11" key="1">
    <citation type="journal article" date="2013" name="Environ. Microbiol.">
        <title>Microbiota from the distal guts of lean and obese adolescents exhibit partial functional redundancy besides clear differences in community structure.</title>
        <authorList>
            <person name="Ferrer M."/>
            <person name="Ruiz A."/>
            <person name="Lanza F."/>
            <person name="Haange S.B."/>
            <person name="Oberbach A."/>
            <person name="Till H."/>
            <person name="Bargiela R."/>
            <person name="Campoy C."/>
            <person name="Segura M.T."/>
            <person name="Richter M."/>
            <person name="von Bergen M."/>
            <person name="Seifert J."/>
            <person name="Suarez A."/>
        </authorList>
    </citation>
    <scope>NUCLEOTIDE SEQUENCE</scope>
</reference>
<gene>
    <name evidence="11" type="ORF">OBE_17145</name>
</gene>
<accession>K1RU08</accession>
<dbReference type="SUPFAM" id="SSF52540">
    <property type="entry name" value="P-loop containing nucleoside triphosphate hydrolases"/>
    <property type="match status" value="1"/>
</dbReference>
<evidence type="ECO:0000256" key="6">
    <source>
        <dbReference type="ARBA" id="ARBA00022801"/>
    </source>
</evidence>
<dbReference type="EMBL" id="AJWZ01011491">
    <property type="protein sequence ID" value="EKC44990.1"/>
    <property type="molecule type" value="Genomic_DNA"/>
</dbReference>
<evidence type="ECO:0000256" key="8">
    <source>
        <dbReference type="ARBA" id="ARBA00023136"/>
    </source>
</evidence>